<dbReference type="InterPro" id="IPR036383">
    <property type="entry name" value="TSP1_rpt_sf"/>
</dbReference>
<organism evidence="3 4">
    <name type="scientific">Mytilus edulis</name>
    <name type="common">Blue mussel</name>
    <dbReference type="NCBI Taxonomy" id="6550"/>
    <lineage>
        <taxon>Eukaryota</taxon>
        <taxon>Metazoa</taxon>
        <taxon>Spiralia</taxon>
        <taxon>Lophotrochozoa</taxon>
        <taxon>Mollusca</taxon>
        <taxon>Bivalvia</taxon>
        <taxon>Autobranchia</taxon>
        <taxon>Pteriomorphia</taxon>
        <taxon>Mytilida</taxon>
        <taxon>Mytiloidea</taxon>
        <taxon>Mytilidae</taxon>
        <taxon>Mytilinae</taxon>
        <taxon>Mytilus</taxon>
    </lineage>
</organism>
<reference evidence="3" key="1">
    <citation type="submission" date="2021-03" db="EMBL/GenBank/DDBJ databases">
        <authorList>
            <person name="Bekaert M."/>
        </authorList>
    </citation>
    <scope>NUCLEOTIDE SEQUENCE</scope>
</reference>
<dbReference type="InterPro" id="IPR050525">
    <property type="entry name" value="ECM_Assembly_Org"/>
</dbReference>
<dbReference type="CDD" id="cd01450">
    <property type="entry name" value="vWFA_subfamily_ECM"/>
    <property type="match status" value="1"/>
</dbReference>
<dbReference type="PANTHER" id="PTHR24020:SF20">
    <property type="entry name" value="PH DOMAIN-CONTAINING PROTEIN"/>
    <property type="match status" value="1"/>
</dbReference>
<evidence type="ECO:0000313" key="4">
    <source>
        <dbReference type="Proteomes" id="UP000683360"/>
    </source>
</evidence>
<keyword evidence="1" id="KW-1133">Transmembrane helix</keyword>
<feature type="domain" description="VWFA" evidence="2">
    <location>
        <begin position="118"/>
        <end position="302"/>
    </location>
</feature>
<name>A0A8S3PXR9_MYTED</name>
<dbReference type="PRINTS" id="PR00453">
    <property type="entry name" value="VWFADOMAIN"/>
</dbReference>
<dbReference type="EMBL" id="CAJPWZ010000214">
    <property type="protein sequence ID" value="CAG2188327.1"/>
    <property type="molecule type" value="Genomic_DNA"/>
</dbReference>
<dbReference type="SMART" id="SM00327">
    <property type="entry name" value="VWA"/>
    <property type="match status" value="1"/>
</dbReference>
<keyword evidence="4" id="KW-1185">Reference proteome</keyword>
<dbReference type="PANTHER" id="PTHR24020">
    <property type="entry name" value="COLLAGEN ALPHA"/>
    <property type="match status" value="1"/>
</dbReference>
<dbReference type="OrthoDB" id="5964156at2759"/>
<dbReference type="Gene3D" id="3.40.50.410">
    <property type="entry name" value="von Willebrand factor, type A domain"/>
    <property type="match status" value="1"/>
</dbReference>
<evidence type="ECO:0000313" key="3">
    <source>
        <dbReference type="EMBL" id="CAG2188327.1"/>
    </source>
</evidence>
<feature type="transmembrane region" description="Helical" evidence="1">
    <location>
        <begin position="7"/>
        <end position="25"/>
    </location>
</feature>
<proteinExistence type="predicted"/>
<dbReference type="AlphaFoldDB" id="A0A8S3PXR9"/>
<keyword evidence="1" id="KW-0472">Membrane</keyword>
<gene>
    <name evidence="3" type="ORF">MEDL_3751</name>
</gene>
<protein>
    <recommendedName>
        <fullName evidence="2">VWFA domain-containing protein</fullName>
    </recommendedName>
</protein>
<dbReference type="Gene3D" id="2.20.100.10">
    <property type="entry name" value="Thrombospondin type-1 (TSP1) repeat"/>
    <property type="match status" value="1"/>
</dbReference>
<evidence type="ECO:0000259" key="2">
    <source>
        <dbReference type="PROSITE" id="PS50234"/>
    </source>
</evidence>
<dbReference type="Pfam" id="PF00092">
    <property type="entry name" value="VWA"/>
    <property type="match status" value="1"/>
</dbReference>
<sequence>MVGRIDLLVIVLVFMIGSNHCFLFTKEKVDCQLSQWSEWSEVYGFGARSKERVILRYPDNGGKPCPTDTDITEYTSRKPTIQSTANTVITSFLQKKLMRNPSSSPGTVKAKVPGDFRDLLIILDSSGSINSRNFKIVKEQLSELLGLLCPSTDPFISNKRTVYNRAALIQYSNNVVEEFDFNDNHNLAELKAAIQSVPYQGGSTCTGDAFYKAIQMFTSSKGMRQGTKHEVLILTDGQSNCGRPVSSVLPMLKEKATVFGLMIGGHSDNGKAELTSYVSQPKPDHLFAVDNFQVLKDLLKEIKKRIDKTNPCAPFELSKNNTI</sequence>
<dbReference type="PROSITE" id="PS50234">
    <property type="entry name" value="VWFA"/>
    <property type="match status" value="1"/>
</dbReference>
<comment type="caution">
    <text evidence="3">The sequence shown here is derived from an EMBL/GenBank/DDBJ whole genome shotgun (WGS) entry which is preliminary data.</text>
</comment>
<evidence type="ECO:0000256" key="1">
    <source>
        <dbReference type="SAM" id="Phobius"/>
    </source>
</evidence>
<dbReference type="InterPro" id="IPR002035">
    <property type="entry name" value="VWF_A"/>
</dbReference>
<accession>A0A8S3PXR9</accession>
<dbReference type="SUPFAM" id="SSF53300">
    <property type="entry name" value="vWA-like"/>
    <property type="match status" value="1"/>
</dbReference>
<keyword evidence="1" id="KW-0812">Transmembrane</keyword>
<dbReference type="Proteomes" id="UP000683360">
    <property type="component" value="Unassembled WGS sequence"/>
</dbReference>
<dbReference type="InterPro" id="IPR036465">
    <property type="entry name" value="vWFA_dom_sf"/>
</dbReference>